<keyword evidence="3" id="KW-1185">Reference proteome</keyword>
<accession>A0ABP8CK52</accession>
<dbReference type="InterPro" id="IPR035901">
    <property type="entry name" value="GIY-YIG_endonuc_sf"/>
</dbReference>
<proteinExistence type="predicted"/>
<gene>
    <name evidence="2" type="ORF">GCM10022254_64310</name>
</gene>
<evidence type="ECO:0000256" key="1">
    <source>
        <dbReference type="SAM" id="Coils"/>
    </source>
</evidence>
<protein>
    <recommendedName>
        <fullName evidence="4">GIY-YIG domain-containing protein</fullName>
    </recommendedName>
</protein>
<keyword evidence="1" id="KW-0175">Coiled coil</keyword>
<feature type="coiled-coil region" evidence="1">
    <location>
        <begin position="83"/>
        <end position="117"/>
    </location>
</feature>
<evidence type="ECO:0000313" key="2">
    <source>
        <dbReference type="EMBL" id="GAA4240283.1"/>
    </source>
</evidence>
<name>A0ABP8CK52_9ACTN</name>
<comment type="caution">
    <text evidence="2">The sequence shown here is derived from an EMBL/GenBank/DDBJ whole genome shotgun (WGS) entry which is preliminary data.</text>
</comment>
<organism evidence="2 3">
    <name type="scientific">Actinomadura meridiana</name>
    <dbReference type="NCBI Taxonomy" id="559626"/>
    <lineage>
        <taxon>Bacteria</taxon>
        <taxon>Bacillati</taxon>
        <taxon>Actinomycetota</taxon>
        <taxon>Actinomycetes</taxon>
        <taxon>Streptosporangiales</taxon>
        <taxon>Thermomonosporaceae</taxon>
        <taxon>Actinomadura</taxon>
    </lineage>
</organism>
<sequence>MTTPSRERCSVCSAKVQLRQDGTLRYHLECKTRCDGSQRPPLDLSERPDDLMSVASILKIGIYEALARCVPPEELADALQPTIREIRQIAAAAQDRLDAALAAVEEAHRERARDQEQLQRSYDRVEARARRGIAGIRAASIAEDGFDPHGFFVYFLWGSDTDRPLYIGKSENVLARLGHHMSDRMKRYRVMNVTLLRCETEREMDETETRMIVHHQPPLNTIGIGPVPHPAQGAEH</sequence>
<dbReference type="EMBL" id="BAABAS010000025">
    <property type="protein sequence ID" value="GAA4240283.1"/>
    <property type="molecule type" value="Genomic_DNA"/>
</dbReference>
<dbReference type="Proteomes" id="UP001501710">
    <property type="component" value="Unassembled WGS sequence"/>
</dbReference>
<evidence type="ECO:0008006" key="4">
    <source>
        <dbReference type="Google" id="ProtNLM"/>
    </source>
</evidence>
<reference evidence="3" key="1">
    <citation type="journal article" date="2019" name="Int. J. Syst. Evol. Microbiol.">
        <title>The Global Catalogue of Microorganisms (GCM) 10K type strain sequencing project: providing services to taxonomists for standard genome sequencing and annotation.</title>
        <authorList>
            <consortium name="The Broad Institute Genomics Platform"/>
            <consortium name="The Broad Institute Genome Sequencing Center for Infectious Disease"/>
            <person name="Wu L."/>
            <person name="Ma J."/>
        </authorList>
    </citation>
    <scope>NUCLEOTIDE SEQUENCE [LARGE SCALE GENOMIC DNA]</scope>
    <source>
        <strain evidence="3">JCM 17440</strain>
    </source>
</reference>
<evidence type="ECO:0000313" key="3">
    <source>
        <dbReference type="Proteomes" id="UP001501710"/>
    </source>
</evidence>
<dbReference type="Gene3D" id="3.40.1440.10">
    <property type="entry name" value="GIY-YIG endonuclease"/>
    <property type="match status" value="1"/>
</dbReference>
<dbReference type="RefSeq" id="WP_344904734.1">
    <property type="nucleotide sequence ID" value="NZ_BAABAS010000025.1"/>
</dbReference>